<dbReference type="Proteomes" id="UP000621510">
    <property type="component" value="Unassembled WGS sequence"/>
</dbReference>
<evidence type="ECO:0000313" key="3">
    <source>
        <dbReference type="Proteomes" id="UP000621510"/>
    </source>
</evidence>
<protein>
    <submittedName>
        <fullName evidence="2">SDR family oxidoreductase</fullName>
    </submittedName>
</protein>
<dbReference type="PROSITE" id="PS00061">
    <property type="entry name" value="ADH_SHORT"/>
    <property type="match status" value="1"/>
</dbReference>
<dbReference type="InterPro" id="IPR036291">
    <property type="entry name" value="NAD(P)-bd_dom_sf"/>
</dbReference>
<sequence>MEAASNSGPWGLAGRRAVVAGALGGIGQVIAAAFREAGAHVLLTDLTDASAAVEAVNAAGFDPRMYAACDLTSEDEVRALCDRAAEAFGGLPDIVCVHAGVVGSHPVVGYPIEAFDELMRVNLRGSFLLASEAARRWLAVEAPGTLVFTTSWVQDVPWPDIGPYSASKAAVRSLMRTFARELAPRGIRSNAVAPGIVGVGMARRQWDTDPAYRSRAQRAIPLGRLQTPESVADAVLFLASPLSAYMTGATLLVDGGASLYPMDE</sequence>
<dbReference type="PANTHER" id="PTHR42760">
    <property type="entry name" value="SHORT-CHAIN DEHYDROGENASES/REDUCTASES FAMILY MEMBER"/>
    <property type="match status" value="1"/>
</dbReference>
<evidence type="ECO:0000256" key="1">
    <source>
        <dbReference type="ARBA" id="ARBA00006484"/>
    </source>
</evidence>
<comment type="caution">
    <text evidence="2">The sequence shown here is derived from an EMBL/GenBank/DDBJ whole genome shotgun (WGS) entry which is preliminary data.</text>
</comment>
<dbReference type="InterPro" id="IPR020904">
    <property type="entry name" value="Sc_DH/Rdtase_CS"/>
</dbReference>
<accession>A0ABS1Q5N8</accession>
<dbReference type="SUPFAM" id="SSF51735">
    <property type="entry name" value="NAD(P)-binding Rossmann-fold domains"/>
    <property type="match status" value="1"/>
</dbReference>
<evidence type="ECO:0000313" key="2">
    <source>
        <dbReference type="EMBL" id="MBL1119685.1"/>
    </source>
</evidence>
<dbReference type="RefSeq" id="WP_201857462.1">
    <property type="nucleotide sequence ID" value="NZ_JAERRG010000035.1"/>
</dbReference>
<gene>
    <name evidence="2" type="ORF">JK364_46330</name>
</gene>
<proteinExistence type="inferred from homology"/>
<dbReference type="Gene3D" id="3.40.50.720">
    <property type="entry name" value="NAD(P)-binding Rossmann-like Domain"/>
    <property type="match status" value="1"/>
</dbReference>
<dbReference type="EMBL" id="JAERRG010000035">
    <property type="protein sequence ID" value="MBL1119685.1"/>
    <property type="molecule type" value="Genomic_DNA"/>
</dbReference>
<comment type="similarity">
    <text evidence="1">Belongs to the short-chain dehydrogenases/reductases (SDR) family.</text>
</comment>
<reference evidence="2 3" key="1">
    <citation type="submission" date="2021-01" db="EMBL/GenBank/DDBJ databases">
        <title>WGS of actinomycetes isolated from Thailand.</title>
        <authorList>
            <person name="Thawai C."/>
        </authorList>
    </citation>
    <scope>NUCLEOTIDE SEQUENCE [LARGE SCALE GENOMIC DNA]</scope>
    <source>
        <strain evidence="2 3">CA3R110</strain>
    </source>
</reference>
<dbReference type="Pfam" id="PF13561">
    <property type="entry name" value="adh_short_C2"/>
    <property type="match status" value="1"/>
</dbReference>
<keyword evidence="3" id="KW-1185">Reference proteome</keyword>
<name>A0ABS1Q5N8_9ACTN</name>
<dbReference type="InterPro" id="IPR002347">
    <property type="entry name" value="SDR_fam"/>
</dbReference>
<dbReference type="PRINTS" id="PR00081">
    <property type="entry name" value="GDHRDH"/>
</dbReference>
<organism evidence="2 3">
    <name type="scientific">Streptomyces endocoffeicus</name>
    <dbReference type="NCBI Taxonomy" id="2898945"/>
    <lineage>
        <taxon>Bacteria</taxon>
        <taxon>Bacillati</taxon>
        <taxon>Actinomycetota</taxon>
        <taxon>Actinomycetes</taxon>
        <taxon>Kitasatosporales</taxon>
        <taxon>Streptomycetaceae</taxon>
        <taxon>Streptomyces</taxon>
    </lineage>
</organism>